<dbReference type="EMBL" id="CASHTH010000611">
    <property type="protein sequence ID" value="CAI8005439.1"/>
    <property type="molecule type" value="Genomic_DNA"/>
</dbReference>
<evidence type="ECO:0000313" key="1">
    <source>
        <dbReference type="EMBL" id="CAI8005439.1"/>
    </source>
</evidence>
<evidence type="ECO:0000313" key="2">
    <source>
        <dbReference type="Proteomes" id="UP001174909"/>
    </source>
</evidence>
<comment type="caution">
    <text evidence="1">The sequence shown here is derived from an EMBL/GenBank/DDBJ whole genome shotgun (WGS) entry which is preliminary data.</text>
</comment>
<proteinExistence type="predicted"/>
<name>A0AA35W2V3_GEOBA</name>
<sequence length="76" mass="8672">MQQQAARFGIYFNSSQNQVVRINSPYWFPPEPEWQKVTGEVNATLLDLRRMIGEQGLSADSDGVTWTTLPLLDEDN</sequence>
<protein>
    <submittedName>
        <fullName evidence="1">Uncharacterized protein</fullName>
    </submittedName>
</protein>
<reference evidence="1" key="1">
    <citation type="submission" date="2023-03" db="EMBL/GenBank/DDBJ databases">
        <authorList>
            <person name="Steffen K."/>
            <person name="Cardenas P."/>
        </authorList>
    </citation>
    <scope>NUCLEOTIDE SEQUENCE</scope>
</reference>
<accession>A0AA35W2V3</accession>
<keyword evidence="2" id="KW-1185">Reference proteome</keyword>
<organism evidence="1 2">
    <name type="scientific">Geodia barretti</name>
    <name type="common">Barrett's horny sponge</name>
    <dbReference type="NCBI Taxonomy" id="519541"/>
    <lineage>
        <taxon>Eukaryota</taxon>
        <taxon>Metazoa</taxon>
        <taxon>Porifera</taxon>
        <taxon>Demospongiae</taxon>
        <taxon>Heteroscleromorpha</taxon>
        <taxon>Tetractinellida</taxon>
        <taxon>Astrophorina</taxon>
        <taxon>Geodiidae</taxon>
        <taxon>Geodia</taxon>
    </lineage>
</organism>
<dbReference type="AlphaFoldDB" id="A0AA35W2V3"/>
<gene>
    <name evidence="1" type="ORF">GBAR_LOCUS4230</name>
</gene>
<dbReference type="Proteomes" id="UP001174909">
    <property type="component" value="Unassembled WGS sequence"/>
</dbReference>